<evidence type="ECO:0000256" key="2">
    <source>
        <dbReference type="ARBA" id="ARBA00022737"/>
    </source>
</evidence>
<dbReference type="PANTHER" id="PTHR47939:SF11">
    <property type="entry name" value="TETRATRICOPEPTIDE-LIKE HELICAL DOMAIN SUPERFAMILY"/>
    <property type="match status" value="1"/>
</dbReference>
<dbReference type="OrthoDB" id="185373at2759"/>
<feature type="repeat" description="PPR" evidence="4">
    <location>
        <begin position="215"/>
        <end position="249"/>
    </location>
</feature>
<name>A0A2U1QEV1_ARTAN</name>
<dbReference type="InterPro" id="IPR050667">
    <property type="entry name" value="PPR-containing_protein"/>
</dbReference>
<comment type="caution">
    <text evidence="6">The sequence shown here is derived from an EMBL/GenBank/DDBJ whole genome shotgun (WGS) entry which is preliminary data.</text>
</comment>
<reference evidence="6 7" key="1">
    <citation type="journal article" date="2018" name="Mol. Plant">
        <title>The genome of Artemisia annua provides insight into the evolution of Asteraceae family and artemisinin biosynthesis.</title>
        <authorList>
            <person name="Shen Q."/>
            <person name="Zhang L."/>
            <person name="Liao Z."/>
            <person name="Wang S."/>
            <person name="Yan T."/>
            <person name="Shi P."/>
            <person name="Liu M."/>
            <person name="Fu X."/>
            <person name="Pan Q."/>
            <person name="Wang Y."/>
            <person name="Lv Z."/>
            <person name="Lu X."/>
            <person name="Zhang F."/>
            <person name="Jiang W."/>
            <person name="Ma Y."/>
            <person name="Chen M."/>
            <person name="Hao X."/>
            <person name="Li L."/>
            <person name="Tang Y."/>
            <person name="Lv G."/>
            <person name="Zhou Y."/>
            <person name="Sun X."/>
            <person name="Brodelius P.E."/>
            <person name="Rose J.K.C."/>
            <person name="Tang K."/>
        </authorList>
    </citation>
    <scope>NUCLEOTIDE SEQUENCE [LARGE SCALE GENOMIC DNA]</scope>
    <source>
        <strain evidence="7">cv. Huhao1</strain>
        <tissue evidence="6">Leaf</tissue>
    </source>
</reference>
<dbReference type="InterPro" id="IPR011990">
    <property type="entry name" value="TPR-like_helical_dom_sf"/>
</dbReference>
<dbReference type="EMBL" id="PKPP01000173">
    <property type="protein sequence ID" value="PWA96536.1"/>
    <property type="molecule type" value="Genomic_DNA"/>
</dbReference>
<dbReference type="Pfam" id="PF01535">
    <property type="entry name" value="PPR"/>
    <property type="match status" value="1"/>
</dbReference>
<keyword evidence="7" id="KW-1185">Reference proteome</keyword>
<dbReference type="NCBIfam" id="TIGR00756">
    <property type="entry name" value="PPR"/>
    <property type="match status" value="1"/>
</dbReference>
<keyword evidence="3" id="KW-0802">TPR repeat</keyword>
<organism evidence="6 7">
    <name type="scientific">Artemisia annua</name>
    <name type="common">Sweet wormwood</name>
    <dbReference type="NCBI Taxonomy" id="35608"/>
    <lineage>
        <taxon>Eukaryota</taxon>
        <taxon>Viridiplantae</taxon>
        <taxon>Streptophyta</taxon>
        <taxon>Embryophyta</taxon>
        <taxon>Tracheophyta</taxon>
        <taxon>Spermatophyta</taxon>
        <taxon>Magnoliopsida</taxon>
        <taxon>eudicotyledons</taxon>
        <taxon>Gunneridae</taxon>
        <taxon>Pentapetalae</taxon>
        <taxon>asterids</taxon>
        <taxon>campanulids</taxon>
        <taxon>Asterales</taxon>
        <taxon>Asteraceae</taxon>
        <taxon>Asteroideae</taxon>
        <taxon>Anthemideae</taxon>
        <taxon>Artemisiinae</taxon>
        <taxon>Artemisia</taxon>
    </lineage>
</organism>
<evidence type="ECO:0000256" key="1">
    <source>
        <dbReference type="ARBA" id="ARBA00007626"/>
    </source>
</evidence>
<protein>
    <submittedName>
        <fullName evidence="6">Pentatricopeptide repeat-containing protein</fullName>
    </submittedName>
</protein>
<proteinExistence type="inferred from homology"/>
<dbReference type="AlphaFoldDB" id="A0A2U1QEV1"/>
<dbReference type="Pfam" id="PF12854">
    <property type="entry name" value="PPR_1"/>
    <property type="match status" value="2"/>
</dbReference>
<keyword evidence="2" id="KW-0677">Repeat</keyword>
<dbReference type="Proteomes" id="UP000245207">
    <property type="component" value="Unassembled WGS sequence"/>
</dbReference>
<evidence type="ECO:0000313" key="7">
    <source>
        <dbReference type="Proteomes" id="UP000245207"/>
    </source>
</evidence>
<dbReference type="PROSITE" id="PS51375">
    <property type="entry name" value="PPR"/>
    <property type="match status" value="2"/>
</dbReference>
<feature type="domain" description="K+ potassium transporter integral membrane" evidence="5">
    <location>
        <begin position="36"/>
        <end position="83"/>
    </location>
</feature>
<evidence type="ECO:0000259" key="5">
    <source>
        <dbReference type="Pfam" id="PF02705"/>
    </source>
</evidence>
<evidence type="ECO:0000256" key="3">
    <source>
        <dbReference type="PROSITE-ProRule" id="PRU00339"/>
    </source>
</evidence>
<sequence length="443" mass="50091">MEAIGYSQTDERLTTYIRTPIHENSFAAKTKGWLEAHALKKNALLLLVLVGSCMVIRDGILTPPISVLSASGGLKVNHPGMRNDPTKLASLFESSLSIPTFRRYRPLFTLSVQKLTDSKRFDLIDRILTQTVMESKDPLLGTEGMWVRIAMLYSQAGMVDNALKVFDEMLERKPWDFGEKSLCGVLSVFVHNGIFGERLDKVFEEYVKRTGVKPGVKAYNMLVKGYMKGGRLGDAEELVRKMESGEITAVKPDICSYNDLLVEYFSSGKKSEFDALLKRIDEMRIKGDRTSYKYRILRHCEKKEYVVAREMLHDMFYLRSVKPDPSSYHAVIFGFCKVGDLVNAQDVLKQMVHNGFEKLACFGYFTIYKHMVDVGEFDGALGLCKDIIRMNWVPPFEATKLLVSGLVKNSKSDAAREVVGSFKKRLKGPALESWEKIEATLPL</sequence>
<gene>
    <name evidence="6" type="ORF">CTI12_AA027960</name>
</gene>
<dbReference type="Pfam" id="PF02705">
    <property type="entry name" value="K_trans"/>
    <property type="match status" value="1"/>
</dbReference>
<dbReference type="PANTHER" id="PTHR47939">
    <property type="entry name" value="MEMBRANE-ASSOCIATED SALT-INDUCIBLE PROTEIN-LIKE"/>
    <property type="match status" value="1"/>
</dbReference>
<dbReference type="InterPro" id="IPR019734">
    <property type="entry name" value="TPR_rpt"/>
</dbReference>
<feature type="repeat" description="TPR" evidence="3">
    <location>
        <begin position="143"/>
        <end position="176"/>
    </location>
</feature>
<comment type="similarity">
    <text evidence="1">Belongs to the PPR family. P subfamily.</text>
</comment>
<feature type="repeat" description="PPR" evidence="4">
    <location>
        <begin position="324"/>
        <end position="358"/>
    </location>
</feature>
<evidence type="ECO:0000256" key="4">
    <source>
        <dbReference type="PROSITE-ProRule" id="PRU00708"/>
    </source>
</evidence>
<dbReference type="Gene3D" id="1.25.40.10">
    <property type="entry name" value="Tetratricopeptide repeat domain"/>
    <property type="match status" value="2"/>
</dbReference>
<evidence type="ECO:0000313" key="6">
    <source>
        <dbReference type="EMBL" id="PWA96536.1"/>
    </source>
</evidence>
<dbReference type="PROSITE" id="PS50005">
    <property type="entry name" value="TPR"/>
    <property type="match status" value="1"/>
</dbReference>
<dbReference type="InterPro" id="IPR053951">
    <property type="entry name" value="K_trans_N"/>
</dbReference>
<accession>A0A2U1QEV1</accession>
<dbReference type="InterPro" id="IPR002885">
    <property type="entry name" value="PPR_rpt"/>
</dbReference>